<accession>A0A2P5CW13</accession>
<evidence type="ECO:0000313" key="2">
    <source>
        <dbReference type="EMBL" id="PON65242.1"/>
    </source>
</evidence>
<evidence type="ECO:0000313" key="3">
    <source>
        <dbReference type="Proteomes" id="UP000237000"/>
    </source>
</evidence>
<reference evidence="3" key="1">
    <citation type="submission" date="2016-06" db="EMBL/GenBank/DDBJ databases">
        <title>Parallel loss of symbiosis genes in relatives of nitrogen-fixing non-legume Parasponia.</title>
        <authorList>
            <person name="Van Velzen R."/>
            <person name="Holmer R."/>
            <person name="Bu F."/>
            <person name="Rutten L."/>
            <person name="Van Zeijl A."/>
            <person name="Liu W."/>
            <person name="Santuari L."/>
            <person name="Cao Q."/>
            <person name="Sharma T."/>
            <person name="Shen D."/>
            <person name="Roswanjaya Y."/>
            <person name="Wardhani T."/>
            <person name="Kalhor M.S."/>
            <person name="Jansen J."/>
            <person name="Van den Hoogen J."/>
            <person name="Gungor B."/>
            <person name="Hartog M."/>
            <person name="Hontelez J."/>
            <person name="Verver J."/>
            <person name="Yang W.-C."/>
            <person name="Schijlen E."/>
            <person name="Repin R."/>
            <person name="Schilthuizen M."/>
            <person name="Schranz E."/>
            <person name="Heidstra R."/>
            <person name="Miyata K."/>
            <person name="Fedorova E."/>
            <person name="Kohlen W."/>
            <person name="Bisseling T."/>
            <person name="Smit S."/>
            <person name="Geurts R."/>
        </authorList>
    </citation>
    <scope>NUCLEOTIDE SEQUENCE [LARGE SCALE GENOMIC DNA]</scope>
    <source>
        <strain evidence="3">cv. RG33-2</strain>
    </source>
</reference>
<dbReference type="EMBL" id="JXTC01000322">
    <property type="protein sequence ID" value="PON65242.1"/>
    <property type="molecule type" value="Genomic_DNA"/>
</dbReference>
<keyword evidence="3" id="KW-1185">Reference proteome</keyword>
<sequence>MDKPVNPMIPRGTQSQSMVGKKRRKNKPFFLWNTSVTRSTGSNQLFATENIYLKSSFMNDSSLGIQPALGIGRSSMSRFGGEYRRSQATAGSLRAVCLRSVEDCFGINTLSSLSLVNSNEIRFQKGQYLSSFTKNMFSFMSRQTSVESQFVFDERNVSWPMFSENQGLLIDEFSCDLCYHYSSYNLPVYPISLFASQIGSNRDLAHTTFGEYSPGPSNPVFTGDQQHISTEKPDVTDLRGSQLSHPFQHQTKANRKHLWIAMVKIKAVEADVAVNKSISSSC</sequence>
<organism evidence="2 3">
    <name type="scientific">Trema orientale</name>
    <name type="common">Charcoal tree</name>
    <name type="synonym">Celtis orientalis</name>
    <dbReference type="NCBI Taxonomy" id="63057"/>
    <lineage>
        <taxon>Eukaryota</taxon>
        <taxon>Viridiplantae</taxon>
        <taxon>Streptophyta</taxon>
        <taxon>Embryophyta</taxon>
        <taxon>Tracheophyta</taxon>
        <taxon>Spermatophyta</taxon>
        <taxon>Magnoliopsida</taxon>
        <taxon>eudicotyledons</taxon>
        <taxon>Gunneridae</taxon>
        <taxon>Pentapetalae</taxon>
        <taxon>rosids</taxon>
        <taxon>fabids</taxon>
        <taxon>Rosales</taxon>
        <taxon>Cannabaceae</taxon>
        <taxon>Trema</taxon>
    </lineage>
</organism>
<comment type="caution">
    <text evidence="2">The sequence shown here is derived from an EMBL/GenBank/DDBJ whole genome shotgun (WGS) entry which is preliminary data.</text>
</comment>
<name>A0A2P5CW13_TREOI</name>
<dbReference type="Proteomes" id="UP000237000">
    <property type="component" value="Unassembled WGS sequence"/>
</dbReference>
<feature type="region of interest" description="Disordered" evidence="1">
    <location>
        <begin position="1"/>
        <end position="22"/>
    </location>
</feature>
<protein>
    <submittedName>
        <fullName evidence="2">Uncharacterized protein</fullName>
    </submittedName>
</protein>
<gene>
    <name evidence="2" type="ORF">TorRG33x02_271380</name>
</gene>
<proteinExistence type="predicted"/>
<dbReference type="InParanoid" id="A0A2P5CW13"/>
<evidence type="ECO:0000256" key="1">
    <source>
        <dbReference type="SAM" id="MobiDB-lite"/>
    </source>
</evidence>
<dbReference type="AlphaFoldDB" id="A0A2P5CW13"/>